<dbReference type="Gene3D" id="3.30.70.20">
    <property type="match status" value="1"/>
</dbReference>
<comment type="caution">
    <text evidence="6">The sequence shown here is derived from an EMBL/GenBank/DDBJ whole genome shotgun (WGS) entry which is preliminary data.</text>
</comment>
<dbReference type="InterPro" id="IPR017896">
    <property type="entry name" value="4Fe4S_Fe-S-bd"/>
</dbReference>
<name>A0A554WUZ6_9BURK</name>
<feature type="region of interest" description="Disordered" evidence="4">
    <location>
        <begin position="125"/>
        <end position="144"/>
    </location>
</feature>
<keyword evidence="7" id="KW-1185">Reference proteome</keyword>
<evidence type="ECO:0000256" key="4">
    <source>
        <dbReference type="SAM" id="MobiDB-lite"/>
    </source>
</evidence>
<dbReference type="AlphaFoldDB" id="A0A554WUZ6"/>
<dbReference type="GO" id="GO:0046872">
    <property type="term" value="F:metal ion binding"/>
    <property type="evidence" value="ECO:0007669"/>
    <property type="project" value="UniProtKB-KW"/>
</dbReference>
<evidence type="ECO:0000313" key="7">
    <source>
        <dbReference type="Proteomes" id="UP000320225"/>
    </source>
</evidence>
<dbReference type="GO" id="GO:0016491">
    <property type="term" value="F:oxidoreductase activity"/>
    <property type="evidence" value="ECO:0007669"/>
    <property type="project" value="UniProtKB-KW"/>
</dbReference>
<keyword evidence="2" id="KW-0408">Iron</keyword>
<evidence type="ECO:0000259" key="5">
    <source>
        <dbReference type="PROSITE" id="PS51379"/>
    </source>
</evidence>
<dbReference type="EMBL" id="VJND01000001">
    <property type="protein sequence ID" value="TSE27399.1"/>
    <property type="molecule type" value="Genomic_DNA"/>
</dbReference>
<proteinExistence type="predicted"/>
<keyword evidence="3" id="KW-0411">Iron-sulfur</keyword>
<dbReference type="Pfam" id="PF00037">
    <property type="entry name" value="Fer4"/>
    <property type="match status" value="1"/>
</dbReference>
<dbReference type="EC" id="1.6.5.11" evidence="6"/>
<keyword evidence="6" id="KW-0560">Oxidoreductase</keyword>
<evidence type="ECO:0000313" key="6">
    <source>
        <dbReference type="EMBL" id="TSE27399.1"/>
    </source>
</evidence>
<feature type="domain" description="4Fe-4S ferredoxin-type" evidence="5">
    <location>
        <begin position="209"/>
        <end position="239"/>
    </location>
</feature>
<feature type="domain" description="4Fe-4S ferredoxin-type" evidence="5">
    <location>
        <begin position="243"/>
        <end position="272"/>
    </location>
</feature>
<reference evidence="6 7" key="1">
    <citation type="submission" date="2019-07" db="EMBL/GenBank/DDBJ databases">
        <title>Tepidimonas sediminis YIM 72259 draft genome.</title>
        <authorList>
            <person name="Da Costa M.S."/>
            <person name="Froufe H.J.C."/>
            <person name="Egas C."/>
            <person name="Albuquerque L."/>
        </authorList>
    </citation>
    <scope>NUCLEOTIDE SEQUENCE [LARGE SCALE GENOMIC DNA]</scope>
    <source>
        <strain evidence="6 7">YIM 72259</strain>
    </source>
</reference>
<keyword evidence="1" id="KW-0479">Metal-binding</keyword>
<accession>A0A554WUZ6</accession>
<protein>
    <submittedName>
        <fullName evidence="6">NAD(P)H-quinone oxidoreductase subunit I, chloroplastic</fullName>
        <ecNumber evidence="6">1.6.5.11</ecNumber>
    </submittedName>
</protein>
<feature type="region of interest" description="Disordered" evidence="4">
    <location>
        <begin position="159"/>
        <end position="189"/>
    </location>
</feature>
<organism evidence="6 7">
    <name type="scientific">Tepidimonas sediminis</name>
    <dbReference type="NCBI Taxonomy" id="2588941"/>
    <lineage>
        <taxon>Bacteria</taxon>
        <taxon>Pseudomonadati</taxon>
        <taxon>Pseudomonadota</taxon>
        <taxon>Betaproteobacteria</taxon>
        <taxon>Burkholderiales</taxon>
        <taxon>Tepidimonas</taxon>
    </lineage>
</organism>
<dbReference type="SUPFAM" id="SSF54862">
    <property type="entry name" value="4Fe-4S ferredoxins"/>
    <property type="match status" value="1"/>
</dbReference>
<dbReference type="GO" id="GO:0051536">
    <property type="term" value="F:iron-sulfur cluster binding"/>
    <property type="evidence" value="ECO:0007669"/>
    <property type="project" value="UniProtKB-KW"/>
</dbReference>
<evidence type="ECO:0000256" key="3">
    <source>
        <dbReference type="ARBA" id="ARBA00023014"/>
    </source>
</evidence>
<dbReference type="PROSITE" id="PS51379">
    <property type="entry name" value="4FE4S_FER_2"/>
    <property type="match status" value="2"/>
</dbReference>
<evidence type="ECO:0000256" key="2">
    <source>
        <dbReference type="ARBA" id="ARBA00023004"/>
    </source>
</evidence>
<evidence type="ECO:0000256" key="1">
    <source>
        <dbReference type="ARBA" id="ARBA00022723"/>
    </source>
</evidence>
<feature type="compositionally biased region" description="Low complexity" evidence="4">
    <location>
        <begin position="169"/>
        <end position="182"/>
    </location>
</feature>
<gene>
    <name evidence="6" type="primary">ndhI</name>
    <name evidence="6" type="ORF">Tsedi_00234</name>
</gene>
<sequence>MLPELQPLLQGSTSGAPVRDQDVVRLECRMVPPRHRRAGTIVLPCTAAARVGFLLELSVRHAAVDIVDRGWCRDCPAGAPAAEAAPDASEGAATLPHPARAVVETASAWMEALEGATRIRLRHEPLDPSLRPARLPPAEDPGPVLDRRRFFQHAIERPAGRHASPQPMGSHGRAAHPASSRRPSAERARQHRALVALAERSGTPVPTEFFPALRPGGECCDARMCEALCPTRALTAVDGGQQAWLRFDPAACIACGACVRACPQGALTLQPHGGSSEVQVLFEHRRALCPSCGETYTPTSGEPGLCPGCQKTQRFIDDARRQLFGAMP</sequence>
<dbReference type="InterPro" id="IPR017900">
    <property type="entry name" value="4Fe4S_Fe_S_CS"/>
</dbReference>
<dbReference type="Proteomes" id="UP000320225">
    <property type="component" value="Unassembled WGS sequence"/>
</dbReference>
<dbReference type="PROSITE" id="PS00198">
    <property type="entry name" value="4FE4S_FER_1"/>
    <property type="match status" value="1"/>
</dbReference>